<organism evidence="2 3">
    <name type="scientific">Mycena citricolor</name>
    <dbReference type="NCBI Taxonomy" id="2018698"/>
    <lineage>
        <taxon>Eukaryota</taxon>
        <taxon>Fungi</taxon>
        <taxon>Dikarya</taxon>
        <taxon>Basidiomycota</taxon>
        <taxon>Agaricomycotina</taxon>
        <taxon>Agaricomycetes</taxon>
        <taxon>Agaricomycetidae</taxon>
        <taxon>Agaricales</taxon>
        <taxon>Marasmiineae</taxon>
        <taxon>Mycenaceae</taxon>
        <taxon>Mycena</taxon>
    </lineage>
</organism>
<evidence type="ECO:0000313" key="3">
    <source>
        <dbReference type="Proteomes" id="UP001295794"/>
    </source>
</evidence>
<sequence length="248" mass="26071">MSTVSKKVIIIGGHGNTGLRLARILSSAAHSVTSLIRNPAHADDVRAAQATPLLLSLEDAPVSELSTAFDGTDVVYFTAGAGGKGGPLRTRAVDCDGAIKVFDAIEGVEAPRRPRLVLLSAIDVRNPAVVPAHYNEDDIAISTRTRAAIGTYMQCKYDADKNLAQRTAFKWTILRPTGLTNEPGTGKATIGRTHMMPLISREDVALALASLVDREGAAGLGIDIVGGETPIAEGLDAFIKKGETDFLG</sequence>
<protein>
    <recommendedName>
        <fullName evidence="1">NAD(P)-binding domain-containing protein</fullName>
    </recommendedName>
</protein>
<dbReference type="Gene3D" id="3.40.50.720">
    <property type="entry name" value="NAD(P)-binding Rossmann-like Domain"/>
    <property type="match status" value="1"/>
</dbReference>
<dbReference type="AlphaFoldDB" id="A0AAD2HAC1"/>
<reference evidence="2" key="1">
    <citation type="submission" date="2023-11" db="EMBL/GenBank/DDBJ databases">
        <authorList>
            <person name="De Vega J J."/>
            <person name="De Vega J J."/>
        </authorList>
    </citation>
    <scope>NUCLEOTIDE SEQUENCE</scope>
</reference>
<gene>
    <name evidence="2" type="ORF">MYCIT1_LOCUS16021</name>
</gene>
<keyword evidence="3" id="KW-1185">Reference proteome</keyword>
<comment type="caution">
    <text evidence="2">The sequence shown here is derived from an EMBL/GenBank/DDBJ whole genome shotgun (WGS) entry which is preliminary data.</text>
</comment>
<dbReference type="InterPro" id="IPR036291">
    <property type="entry name" value="NAD(P)-bd_dom_sf"/>
</dbReference>
<dbReference type="PANTHER" id="PTHR15020">
    <property type="entry name" value="FLAVIN REDUCTASE-RELATED"/>
    <property type="match status" value="1"/>
</dbReference>
<dbReference type="Pfam" id="PF13460">
    <property type="entry name" value="NAD_binding_10"/>
    <property type="match status" value="1"/>
</dbReference>
<proteinExistence type="predicted"/>
<dbReference type="InterPro" id="IPR016040">
    <property type="entry name" value="NAD(P)-bd_dom"/>
</dbReference>
<accession>A0AAD2HAC1</accession>
<evidence type="ECO:0000313" key="2">
    <source>
        <dbReference type="EMBL" id="CAK5271130.1"/>
    </source>
</evidence>
<dbReference type="PANTHER" id="PTHR15020:SF50">
    <property type="entry name" value="UPF0659 PROTEIN YMR090W"/>
    <property type="match status" value="1"/>
</dbReference>
<dbReference type="Proteomes" id="UP001295794">
    <property type="component" value="Unassembled WGS sequence"/>
</dbReference>
<feature type="domain" description="NAD(P)-binding" evidence="1">
    <location>
        <begin position="12"/>
        <end position="214"/>
    </location>
</feature>
<name>A0AAD2HAC1_9AGAR</name>
<evidence type="ECO:0000259" key="1">
    <source>
        <dbReference type="Pfam" id="PF13460"/>
    </source>
</evidence>
<dbReference type="EMBL" id="CAVNYO010000169">
    <property type="protein sequence ID" value="CAK5271130.1"/>
    <property type="molecule type" value="Genomic_DNA"/>
</dbReference>
<dbReference type="SUPFAM" id="SSF51735">
    <property type="entry name" value="NAD(P)-binding Rossmann-fold domains"/>
    <property type="match status" value="1"/>
</dbReference>